<evidence type="ECO:0000313" key="3">
    <source>
        <dbReference type="Proteomes" id="UP000318081"/>
    </source>
</evidence>
<evidence type="ECO:0000313" key="2">
    <source>
        <dbReference type="EMBL" id="QDV81742.1"/>
    </source>
</evidence>
<gene>
    <name evidence="2" type="ORF">TBK1r_06620</name>
</gene>
<evidence type="ECO:0008006" key="4">
    <source>
        <dbReference type="Google" id="ProtNLM"/>
    </source>
</evidence>
<reference evidence="2 3" key="1">
    <citation type="submission" date="2019-02" db="EMBL/GenBank/DDBJ databases">
        <title>Deep-cultivation of Planctomycetes and their phenomic and genomic characterization uncovers novel biology.</title>
        <authorList>
            <person name="Wiegand S."/>
            <person name="Jogler M."/>
            <person name="Boedeker C."/>
            <person name="Pinto D."/>
            <person name="Vollmers J."/>
            <person name="Rivas-Marin E."/>
            <person name="Kohn T."/>
            <person name="Peeters S.H."/>
            <person name="Heuer A."/>
            <person name="Rast P."/>
            <person name="Oberbeckmann S."/>
            <person name="Bunk B."/>
            <person name="Jeske O."/>
            <person name="Meyerdierks A."/>
            <person name="Storesund J.E."/>
            <person name="Kallscheuer N."/>
            <person name="Luecker S."/>
            <person name="Lage O.M."/>
            <person name="Pohl T."/>
            <person name="Merkel B.J."/>
            <person name="Hornburger P."/>
            <person name="Mueller R.-W."/>
            <person name="Bruemmer F."/>
            <person name="Labrenz M."/>
            <person name="Spormann A.M."/>
            <person name="Op den Camp H."/>
            <person name="Overmann J."/>
            <person name="Amann R."/>
            <person name="Jetten M.S.M."/>
            <person name="Mascher T."/>
            <person name="Medema M.H."/>
            <person name="Devos D.P."/>
            <person name="Kaster A.-K."/>
            <person name="Ovreas L."/>
            <person name="Rohde M."/>
            <person name="Galperin M.Y."/>
            <person name="Jogler C."/>
        </authorList>
    </citation>
    <scope>NUCLEOTIDE SEQUENCE [LARGE SCALE GENOMIC DNA]</scope>
    <source>
        <strain evidence="2 3">TBK1r</strain>
    </source>
</reference>
<organism evidence="2 3">
    <name type="scientific">Stieleria magnilauensis</name>
    <dbReference type="NCBI Taxonomy" id="2527963"/>
    <lineage>
        <taxon>Bacteria</taxon>
        <taxon>Pseudomonadati</taxon>
        <taxon>Planctomycetota</taxon>
        <taxon>Planctomycetia</taxon>
        <taxon>Pirellulales</taxon>
        <taxon>Pirellulaceae</taxon>
        <taxon>Stieleria</taxon>
    </lineage>
</organism>
<accession>A0ABX5XID0</accession>
<name>A0ABX5XID0_9BACT</name>
<dbReference type="EMBL" id="CP036432">
    <property type="protein sequence ID" value="QDV81742.1"/>
    <property type="molecule type" value="Genomic_DNA"/>
</dbReference>
<dbReference type="Proteomes" id="UP000318081">
    <property type="component" value="Chromosome"/>
</dbReference>
<keyword evidence="3" id="KW-1185">Reference proteome</keyword>
<feature type="region of interest" description="Disordered" evidence="1">
    <location>
        <begin position="45"/>
        <end position="64"/>
    </location>
</feature>
<proteinExistence type="predicted"/>
<sequence>MSSTIKLLSVLVCACCIFGCSEKAPTVSTNSNEIEAFLAENPELDISMEELDAQPEPGAGAEDE</sequence>
<evidence type="ECO:0000256" key="1">
    <source>
        <dbReference type="SAM" id="MobiDB-lite"/>
    </source>
</evidence>
<protein>
    <recommendedName>
        <fullName evidence="4">Secreted protein</fullName>
    </recommendedName>
</protein>
<dbReference type="RefSeq" id="WP_145207493.1">
    <property type="nucleotide sequence ID" value="NZ_CP036432.1"/>
</dbReference>